<dbReference type="OrthoDB" id="2332at10239"/>
<evidence type="ECO:0000313" key="3">
    <source>
        <dbReference type="EMBL" id="AIX24014.1"/>
    </source>
</evidence>
<keyword evidence="1" id="KW-0231">Viral genome packaging</keyword>
<keyword evidence="1" id="KW-1188">Viral release from host cell</keyword>
<feature type="compositionally biased region" description="Basic and acidic residues" evidence="2">
    <location>
        <begin position="537"/>
        <end position="555"/>
    </location>
</feature>
<dbReference type="InterPro" id="IPR010823">
    <property type="entry name" value="Portal_Gp20"/>
</dbReference>
<keyword evidence="1" id="KW-0167">Capsid protein</keyword>
<dbReference type="EMBL" id="KJ019069">
    <property type="protein sequence ID" value="AIX24014.1"/>
    <property type="molecule type" value="Genomic_DNA"/>
</dbReference>
<dbReference type="GO" id="GO:0099000">
    <property type="term" value="P:symbiont genome ejection through host cell envelope, contractile tail mechanism"/>
    <property type="evidence" value="ECO:0007669"/>
    <property type="project" value="UniProtKB-UniRule"/>
</dbReference>
<dbReference type="KEGG" id="vg:24171297"/>
<evidence type="ECO:0000256" key="1">
    <source>
        <dbReference type="HAMAP-Rule" id="MF_04114"/>
    </source>
</evidence>
<keyword evidence="1" id="KW-1162">Viral penetration into host cytoplasm</keyword>
<keyword evidence="1" id="KW-0946">Virion</keyword>
<evidence type="ECO:0000313" key="4">
    <source>
        <dbReference type="Proteomes" id="UP000033008"/>
    </source>
</evidence>
<feature type="region of interest" description="Disordered" evidence="2">
    <location>
        <begin position="529"/>
        <end position="567"/>
    </location>
</feature>
<keyword evidence="1" id="KW-1242">Viral contractile tail ejection system</keyword>
<protein>
    <recommendedName>
        <fullName evidence="1">Portal protein</fullName>
    </recommendedName>
    <alternativeName>
        <fullName evidence="1">gp20</fullName>
    </alternativeName>
</protein>
<dbReference type="GO" id="GO:0019072">
    <property type="term" value="P:viral genome packaging"/>
    <property type="evidence" value="ECO:0007669"/>
    <property type="project" value="UniProtKB-UniRule"/>
</dbReference>
<keyword evidence="1" id="KW-0118">Viral capsid assembly</keyword>
<sequence length="567" mass="65249">MSQLFGFQINRKEGQRGQSPVPPSAEDPVAVAAGGYYGTYVDTDNQARNEFEMIRRYRDMAIHPEVDSAVDEVVNEFIVSDAYDSPVEINLDNLGVGAGVKTKIRNEFEYIKRLLNFDNRAHEIVRTWYIDGRLFYHKVIDLDNPRKGITELRYIDPMKIKKVRQKIDNTPKDSLAKAAIKGTALEYEYGTFVDYYLYNPKGFYKGGVLGPIGDMSLSQGVKMATDSITFCPSGLQDLNKRMTLGFLHKAIKTLNQLRMIEDSIVIYRLSRAPERRIFYIDVGNLPKVKAEQYLRDVMSRYRNKLVYDAQTGEMRDDKKHMSMLEDFWLPRREGGRGTEITTLPGGQNLGELKDVEYFKKKLYNSLNLPPSRLTDDSKGFNLGKTTEVLRDELKFTKFIGRLRKRFSEMFHDMLKTQLILKGVISPEDWDDMKEHIQYDYLFDNHFNELKEIEMMNQRMMTVSQMDPFVGKYFSVEYIRRHVLGQKDTEYKDIDKQIRKEIASGISIDPAEANAMDQMTAANTALAPEIQDQQAQDAAERQELAADSASEREVKKAKSMPSPSTNNK</sequence>
<dbReference type="Pfam" id="PF07230">
    <property type="entry name" value="Portal_T4"/>
    <property type="match status" value="1"/>
</dbReference>
<dbReference type="GO" id="GO:0019028">
    <property type="term" value="C:viral capsid"/>
    <property type="evidence" value="ECO:0007669"/>
    <property type="project" value="UniProtKB-UniRule"/>
</dbReference>
<comment type="similarity">
    <text evidence="1">Belongs to the Tevenvirinae portal protein family.</text>
</comment>
<keyword evidence="1" id="KW-1171">Viral genome ejection through host cell envelope</keyword>
<dbReference type="GO" id="GO:0019076">
    <property type="term" value="P:viral release from host cell"/>
    <property type="evidence" value="ECO:0007669"/>
    <property type="project" value="UniProtKB-UniRule"/>
</dbReference>
<name>A0A0E3FCT6_9CAUD</name>
<comment type="subcellular location">
    <subcellularLocation>
        <location evidence="1">Virion</location>
    </subcellularLocation>
    <text evidence="1">Located at a unique 5-fold vertex of the icosahedral capsid.</text>
</comment>
<dbReference type="RefSeq" id="YP_009134101.1">
    <property type="nucleotide sequence ID" value="NC_026926.1"/>
</dbReference>
<reference evidence="3 4" key="1">
    <citation type="submission" date="2013-12" db="EMBL/GenBank/DDBJ databases">
        <title>Ecological redundancy of diverse viral populations within a natural community.</title>
        <authorList>
            <person name="Gregory A.C."/>
            <person name="LaButti K."/>
            <person name="Copeland A."/>
            <person name="Woyke T."/>
            <person name="Sullivan M.B."/>
        </authorList>
    </citation>
    <scope>NUCLEOTIDE SEQUENCE [LARGE SCALE GENOMIC DNA]</scope>
    <source>
        <strain evidence="3">Syn7803US103</strain>
    </source>
</reference>
<comment type="subunit">
    <text evidence="1">Homododecamer. Interacts with the large terminase subunit. Interacts with the major capsid protein. Interacts with the capsid vertex protein.</text>
</comment>
<dbReference type="Proteomes" id="UP000033008">
    <property type="component" value="Segment"/>
</dbReference>
<accession>A0A0E3FCT6</accession>
<organism evidence="3 4">
    <name type="scientific">Synechococcus phage ACG-2014j</name>
    <dbReference type="NCBI Taxonomy" id="1493514"/>
    <lineage>
        <taxon>Viruses</taxon>
        <taxon>Duplodnaviria</taxon>
        <taxon>Heunggongvirae</taxon>
        <taxon>Uroviricota</taxon>
        <taxon>Caudoviricetes</taxon>
        <taxon>Pantevenvirales</taxon>
        <taxon>Kyanoviridae</taxon>
        <taxon>Potamoivirus</taxon>
        <taxon>Potamoivirus tusconj</taxon>
    </lineage>
</organism>
<gene>
    <name evidence="3" type="ORF">Syn7803US103_119</name>
</gene>
<comment type="function">
    <text evidence="1">Forms the portal vertex of the capsid. This portal plays critical roles in head assembly, genome packaging, neck/tail attachment, and genome ejection. The portal protein multimerizes as a single ring-shaped homododecamer arranged around a central channel. Binds to the terminase subunits to form the packaging machine.</text>
</comment>
<dbReference type="GeneID" id="24171297"/>
<evidence type="ECO:0000256" key="2">
    <source>
        <dbReference type="SAM" id="MobiDB-lite"/>
    </source>
</evidence>
<keyword evidence="1" id="KW-1160">Virus entry into host cell</keyword>
<dbReference type="HAMAP" id="MF_04114">
    <property type="entry name" value="PORTAL_T4"/>
    <property type="match status" value="1"/>
</dbReference>
<proteinExistence type="inferred from homology"/>